<keyword evidence="9 10" id="KW-0862">Zinc</keyword>
<dbReference type="OrthoDB" id="10013407at2759"/>
<dbReference type="EC" id="3.4.-.-" evidence="10"/>
<evidence type="ECO:0000256" key="10">
    <source>
        <dbReference type="RuleBase" id="RU361240"/>
    </source>
</evidence>
<dbReference type="FunFam" id="3.40.630.10:FF:000054">
    <property type="entry name" value="Peptide hydrolase"/>
    <property type="match status" value="1"/>
</dbReference>
<sequence length="503" mass="53017">MKLSTSFITAALAFSSLASAAPQAEDVEARGIIPLSSAALQALVSRHTLLAHARQFVKFSEQSGGTRAFGSRAHNSTVRYIKTLLDATGFYDTSLQTFPYLYSSGSAEIAANGTALASRWFTYGPSGDVSANLVVVNNLGCDASDYPAAVEGQIALIKRGTCEFGLKTALAGNAKAAGAIIYNNAPEPIAGGTLGSPSREAGPYVPVGSISGADGDRLVADIAAGNTIAGALKVNAVTEDRYTSNVIATTKIGDKNNIVFAGGHTDSVPEGPGINDDGSGTITILDLALRLPLFNFRNAVRFGFWTAEEFGLVGSEHYVTNLPAEEQDKIAVYLNFDMVASPNFGYFIYDGDGSAFNLTGPSGSDHVEKTFEDYFRGKNLRSAPTEFSGRSDYGPFLDVGIPSGGLFTGAEGKKTAQEAQWWGGEAGVDYDICYHKACDGVNNLNVPAWVENTKAAAHAIATYARSLNGIPRGSRSANRKVSVASLSHEERQHYSCGHEIASL</sequence>
<protein>
    <recommendedName>
        <fullName evidence="10">Peptide hydrolase</fullName>
        <ecNumber evidence="10">3.4.-.-</ecNumber>
    </recommendedName>
</protein>
<comment type="similarity">
    <text evidence="2">Belongs to the peptidase M28 family. M28B subfamily.</text>
</comment>
<evidence type="ECO:0000256" key="7">
    <source>
        <dbReference type="ARBA" id="ARBA00022729"/>
    </source>
</evidence>
<keyword evidence="6 10" id="KW-0479">Metal-binding</keyword>
<evidence type="ECO:0000313" key="14">
    <source>
        <dbReference type="Proteomes" id="UP000290288"/>
    </source>
</evidence>
<evidence type="ECO:0000256" key="1">
    <source>
        <dbReference type="ARBA" id="ARBA00001947"/>
    </source>
</evidence>
<dbReference type="Gene3D" id="3.50.30.30">
    <property type="match status" value="1"/>
</dbReference>
<evidence type="ECO:0000256" key="5">
    <source>
        <dbReference type="ARBA" id="ARBA00022670"/>
    </source>
</evidence>
<dbReference type="STRING" id="2316362.A0A4Q2DT66"/>
<keyword evidence="14" id="KW-1185">Reference proteome</keyword>
<dbReference type="SUPFAM" id="SSF52025">
    <property type="entry name" value="PA domain"/>
    <property type="match status" value="1"/>
</dbReference>
<feature type="chain" id="PRO_5020994608" description="Peptide hydrolase" evidence="10">
    <location>
        <begin position="21"/>
        <end position="503"/>
    </location>
</feature>
<dbReference type="CDD" id="cd03876">
    <property type="entry name" value="M28_SGAP_like"/>
    <property type="match status" value="1"/>
</dbReference>
<dbReference type="EMBL" id="SDEE01000077">
    <property type="protein sequence ID" value="RXW22274.1"/>
    <property type="molecule type" value="Genomic_DNA"/>
</dbReference>
<keyword evidence="7 10" id="KW-0732">Signal</keyword>
<dbReference type="SUPFAM" id="SSF53187">
    <property type="entry name" value="Zn-dependent exopeptidases"/>
    <property type="match status" value="1"/>
</dbReference>
<dbReference type="InterPro" id="IPR003137">
    <property type="entry name" value="PA_domain"/>
</dbReference>
<dbReference type="AlphaFoldDB" id="A0A4Q2DT66"/>
<dbReference type="CDD" id="cd02130">
    <property type="entry name" value="PA_ScAPY_like"/>
    <property type="match status" value="1"/>
</dbReference>
<evidence type="ECO:0000313" key="13">
    <source>
        <dbReference type="EMBL" id="RXW22274.1"/>
    </source>
</evidence>
<keyword evidence="5 10" id="KW-0645">Protease</keyword>
<dbReference type="Pfam" id="PF04389">
    <property type="entry name" value="Peptidase_M28"/>
    <property type="match status" value="1"/>
</dbReference>
<name>A0A4Q2DT66_9AGAR</name>
<dbReference type="PANTHER" id="PTHR12147">
    <property type="entry name" value="METALLOPEPTIDASE M28 FAMILY MEMBER"/>
    <property type="match status" value="1"/>
</dbReference>
<evidence type="ECO:0000256" key="6">
    <source>
        <dbReference type="ARBA" id="ARBA00022723"/>
    </source>
</evidence>
<comment type="cofactor">
    <cofactor evidence="1">
        <name>Zn(2+)</name>
        <dbReference type="ChEBI" id="CHEBI:29105"/>
    </cofactor>
</comment>
<accession>A0A4Q2DT66</accession>
<dbReference type="GO" id="GO:0004177">
    <property type="term" value="F:aminopeptidase activity"/>
    <property type="evidence" value="ECO:0007669"/>
    <property type="project" value="UniProtKB-KW"/>
</dbReference>
<gene>
    <name evidence="13" type="ORF">EST38_g3578</name>
</gene>
<dbReference type="PANTHER" id="PTHR12147:SF26">
    <property type="entry name" value="PEPTIDASE M28 DOMAIN-CONTAINING PROTEIN"/>
    <property type="match status" value="1"/>
</dbReference>
<dbReference type="InterPro" id="IPR045175">
    <property type="entry name" value="M28_fam"/>
</dbReference>
<dbReference type="Proteomes" id="UP000290288">
    <property type="component" value="Unassembled WGS sequence"/>
</dbReference>
<evidence type="ECO:0000256" key="8">
    <source>
        <dbReference type="ARBA" id="ARBA00022801"/>
    </source>
</evidence>
<dbReference type="Pfam" id="PF02225">
    <property type="entry name" value="PA"/>
    <property type="match status" value="1"/>
</dbReference>
<feature type="domain" description="PA" evidence="11">
    <location>
        <begin position="129"/>
        <end position="218"/>
    </location>
</feature>
<feature type="signal peptide" evidence="10">
    <location>
        <begin position="1"/>
        <end position="20"/>
    </location>
</feature>
<reference evidence="13 14" key="1">
    <citation type="submission" date="2019-01" db="EMBL/GenBank/DDBJ databases">
        <title>Draft genome sequence of Psathyrella aberdarensis IHI B618.</title>
        <authorList>
            <person name="Buettner E."/>
            <person name="Kellner H."/>
        </authorList>
    </citation>
    <scope>NUCLEOTIDE SEQUENCE [LARGE SCALE GENOMIC DNA]</scope>
    <source>
        <strain evidence="13 14">IHI B618</strain>
    </source>
</reference>
<feature type="domain" description="Peptidase M28" evidence="12">
    <location>
        <begin position="245"/>
        <end position="458"/>
    </location>
</feature>
<comment type="similarity">
    <text evidence="3">Belongs to the peptidase M28 family. M28A subfamily.</text>
</comment>
<evidence type="ECO:0000256" key="2">
    <source>
        <dbReference type="ARBA" id="ARBA00005634"/>
    </source>
</evidence>
<dbReference type="InterPro" id="IPR041756">
    <property type="entry name" value="M28_SGAP-like"/>
</dbReference>
<evidence type="ECO:0000256" key="3">
    <source>
        <dbReference type="ARBA" id="ARBA00005957"/>
    </source>
</evidence>
<dbReference type="GO" id="GO:0006508">
    <property type="term" value="P:proteolysis"/>
    <property type="evidence" value="ECO:0007669"/>
    <property type="project" value="UniProtKB-KW"/>
</dbReference>
<comment type="caution">
    <text evidence="13">The sequence shown here is derived from an EMBL/GenBank/DDBJ whole genome shotgun (WGS) entry which is preliminary data.</text>
</comment>
<dbReference type="InterPro" id="IPR007484">
    <property type="entry name" value="Peptidase_M28"/>
</dbReference>
<evidence type="ECO:0000259" key="11">
    <source>
        <dbReference type="Pfam" id="PF02225"/>
    </source>
</evidence>
<keyword evidence="4" id="KW-0031">Aminopeptidase</keyword>
<evidence type="ECO:0000259" key="12">
    <source>
        <dbReference type="Pfam" id="PF04389"/>
    </source>
</evidence>
<proteinExistence type="inferred from homology"/>
<keyword evidence="8 10" id="KW-0378">Hydrolase</keyword>
<dbReference type="InterPro" id="IPR046450">
    <property type="entry name" value="PA_dom_sf"/>
</dbReference>
<evidence type="ECO:0000256" key="4">
    <source>
        <dbReference type="ARBA" id="ARBA00022438"/>
    </source>
</evidence>
<dbReference type="GO" id="GO:0046872">
    <property type="term" value="F:metal ion binding"/>
    <property type="evidence" value="ECO:0007669"/>
    <property type="project" value="UniProtKB-KW"/>
</dbReference>
<dbReference type="GO" id="GO:0008235">
    <property type="term" value="F:metalloexopeptidase activity"/>
    <property type="evidence" value="ECO:0007669"/>
    <property type="project" value="InterPro"/>
</dbReference>
<evidence type="ECO:0000256" key="9">
    <source>
        <dbReference type="ARBA" id="ARBA00022833"/>
    </source>
</evidence>
<dbReference type="Gene3D" id="3.40.630.10">
    <property type="entry name" value="Zn peptidases"/>
    <property type="match status" value="1"/>
</dbReference>
<organism evidence="13 14">
    <name type="scientific">Candolleomyces aberdarensis</name>
    <dbReference type="NCBI Taxonomy" id="2316362"/>
    <lineage>
        <taxon>Eukaryota</taxon>
        <taxon>Fungi</taxon>
        <taxon>Dikarya</taxon>
        <taxon>Basidiomycota</taxon>
        <taxon>Agaricomycotina</taxon>
        <taxon>Agaricomycetes</taxon>
        <taxon>Agaricomycetidae</taxon>
        <taxon>Agaricales</taxon>
        <taxon>Agaricineae</taxon>
        <taxon>Psathyrellaceae</taxon>
        <taxon>Candolleomyces</taxon>
    </lineage>
</organism>